<dbReference type="AlphaFoldDB" id="A0A0C3FDI2"/>
<dbReference type="EMBL" id="KN833021">
    <property type="protein sequence ID" value="KIM77829.1"/>
    <property type="molecule type" value="Genomic_DNA"/>
</dbReference>
<dbReference type="Proteomes" id="UP000054166">
    <property type="component" value="Unassembled WGS sequence"/>
</dbReference>
<name>A0A0C3FDI2_PILCF</name>
<keyword evidence="2" id="KW-1185">Reference proteome</keyword>
<reference evidence="2" key="2">
    <citation type="submission" date="2015-01" db="EMBL/GenBank/DDBJ databases">
        <title>Evolutionary Origins and Diversification of the Mycorrhizal Mutualists.</title>
        <authorList>
            <consortium name="DOE Joint Genome Institute"/>
            <consortium name="Mycorrhizal Genomics Consortium"/>
            <person name="Kohler A."/>
            <person name="Kuo A."/>
            <person name="Nagy L.G."/>
            <person name="Floudas D."/>
            <person name="Copeland A."/>
            <person name="Barry K.W."/>
            <person name="Cichocki N."/>
            <person name="Veneault-Fourrey C."/>
            <person name="LaButti K."/>
            <person name="Lindquist E.A."/>
            <person name="Lipzen A."/>
            <person name="Lundell T."/>
            <person name="Morin E."/>
            <person name="Murat C."/>
            <person name="Riley R."/>
            <person name="Ohm R."/>
            <person name="Sun H."/>
            <person name="Tunlid A."/>
            <person name="Henrissat B."/>
            <person name="Grigoriev I.V."/>
            <person name="Hibbett D.S."/>
            <person name="Martin F."/>
        </authorList>
    </citation>
    <scope>NUCLEOTIDE SEQUENCE [LARGE SCALE GENOMIC DNA]</scope>
    <source>
        <strain evidence="2">F 1598</strain>
    </source>
</reference>
<dbReference type="HOGENOM" id="CLU_083223_0_0_1"/>
<dbReference type="OrthoDB" id="5598396at2759"/>
<protein>
    <submittedName>
        <fullName evidence="1">Uncharacterized protein</fullName>
    </submittedName>
</protein>
<evidence type="ECO:0000313" key="2">
    <source>
        <dbReference type="Proteomes" id="UP000054166"/>
    </source>
</evidence>
<sequence length="283" mass="31573">MDCLIYECSILLGMAIDNTTAVTYSSANNSYLTFCKLHNLPINPTPKTLSYYIIFQSSHINLKSVTSYLTGICSNLEPFFPEICSNLAATLVKHTLKGALHHRQPTKCKAPLTTVQLQSIFAMLHQSQDHDNMLFLSMLNMGFPGLLHLGERAISNKPDLQDFHKIILHNLLSWVGNDYEFLLPTQKTDTMFEGNHVRISQIIGTPNPQPVMGCYLYSCDQLFPLHPQLWLCNDGSSPTRSWFLHCLYQYCPSEIAGQSIHAGGATALTEAEAPADLIHRAGC</sequence>
<evidence type="ECO:0000313" key="1">
    <source>
        <dbReference type="EMBL" id="KIM77829.1"/>
    </source>
</evidence>
<reference evidence="1 2" key="1">
    <citation type="submission" date="2014-04" db="EMBL/GenBank/DDBJ databases">
        <authorList>
            <consortium name="DOE Joint Genome Institute"/>
            <person name="Kuo A."/>
            <person name="Tarkka M."/>
            <person name="Buscot F."/>
            <person name="Kohler A."/>
            <person name="Nagy L.G."/>
            <person name="Floudas D."/>
            <person name="Copeland A."/>
            <person name="Barry K.W."/>
            <person name="Cichocki N."/>
            <person name="Veneault-Fourrey C."/>
            <person name="LaButti K."/>
            <person name="Lindquist E.A."/>
            <person name="Lipzen A."/>
            <person name="Lundell T."/>
            <person name="Morin E."/>
            <person name="Murat C."/>
            <person name="Sun H."/>
            <person name="Tunlid A."/>
            <person name="Henrissat B."/>
            <person name="Grigoriev I.V."/>
            <person name="Hibbett D.S."/>
            <person name="Martin F."/>
            <person name="Nordberg H.P."/>
            <person name="Cantor M.N."/>
            <person name="Hua S.X."/>
        </authorList>
    </citation>
    <scope>NUCLEOTIDE SEQUENCE [LARGE SCALE GENOMIC DNA]</scope>
    <source>
        <strain evidence="1 2">F 1598</strain>
    </source>
</reference>
<accession>A0A0C3FDI2</accession>
<gene>
    <name evidence="1" type="ORF">PILCRDRAFT_76302</name>
</gene>
<proteinExistence type="predicted"/>
<dbReference type="InParanoid" id="A0A0C3FDI2"/>
<organism evidence="1 2">
    <name type="scientific">Piloderma croceum (strain F 1598)</name>
    <dbReference type="NCBI Taxonomy" id="765440"/>
    <lineage>
        <taxon>Eukaryota</taxon>
        <taxon>Fungi</taxon>
        <taxon>Dikarya</taxon>
        <taxon>Basidiomycota</taxon>
        <taxon>Agaricomycotina</taxon>
        <taxon>Agaricomycetes</taxon>
        <taxon>Agaricomycetidae</taxon>
        <taxon>Atheliales</taxon>
        <taxon>Atheliaceae</taxon>
        <taxon>Piloderma</taxon>
    </lineage>
</organism>